<evidence type="ECO:0000313" key="3">
    <source>
        <dbReference type="EMBL" id="SEA06527.1"/>
    </source>
</evidence>
<protein>
    <submittedName>
        <fullName evidence="3">Filamentous hemagglutinin family N-terminal domain-containing protein</fullName>
    </submittedName>
</protein>
<keyword evidence="1" id="KW-0732">Signal</keyword>
<dbReference type="Proteomes" id="UP000183469">
    <property type="component" value="Unassembled WGS sequence"/>
</dbReference>
<dbReference type="SUPFAM" id="SSF51126">
    <property type="entry name" value="Pectin lyase-like"/>
    <property type="match status" value="1"/>
</dbReference>
<dbReference type="NCBIfam" id="TIGR01901">
    <property type="entry name" value="adhes_NPXG"/>
    <property type="match status" value="1"/>
</dbReference>
<dbReference type="InterPro" id="IPR050909">
    <property type="entry name" value="Bact_Autotransporter_VF"/>
</dbReference>
<accession>A0A1H3Y478</accession>
<dbReference type="Pfam" id="PF05860">
    <property type="entry name" value="TPS"/>
    <property type="match status" value="1"/>
</dbReference>
<dbReference type="InterPro" id="IPR012334">
    <property type="entry name" value="Pectin_lyas_fold"/>
</dbReference>
<name>A0A1H3Y478_SELRU</name>
<dbReference type="InterPro" id="IPR011050">
    <property type="entry name" value="Pectin_lyase_fold/virulence"/>
</dbReference>
<dbReference type="OrthoDB" id="218680at2"/>
<dbReference type="RefSeq" id="WP_081350031.1">
    <property type="nucleotide sequence ID" value="NZ_FNQG01000007.1"/>
</dbReference>
<sequence>MRRIAKLKKQRMCALAAAIVASAWMPTAMAGDFDVPDRDTSKDMIGVSDITTEIKTVDGIDKKMMNIELNAKSASVDWNSFNVGSKAEVNFNSSVGNGWTVLNRVKPGNPSEIYGKINGEGGTVFLINPSGITFHEGAEVNVGSLVASTLELTDEKKGTYNFVGGNTGVIKNLADIKANGDGFVALLAHQVVNGKDVVVENGEIDIEKSVGRKSAENTITAGQVAMAAGRNITLELQYDEKIGVRLNMNGENGGLTINNEGGTGSGYYPDHDCVINASNVNATQGYVLMKVSDINEIGTNLVCQTGTVKANRITQDKGGNIILQGDIVNAGGELTAEGENAKIGIYGSSIVTGTVSAKEAGGVIDIDTKKDAAGIVLAGADIVAGTAVNTRSNHSVIALNSYNDRPTKVRAGTDDTVGVWNITASKVKIDNVSSDGLQDLTTDKYDRAKLLNLQNNLKTKAYMISNNVVGETLETTNVNIKTEQYKGHYVYSEESILEDDLGEFDEKGDNNIEVNAPIIKQTSTKETSLTMTAFDKDTLTIDEKWLYLFKDGNIQLNADIATNAEKSDALNVVLTADNIIVNSNDGVKTGERTIYTWGTSNPGSVTINGNITNNQKDSNDPSDDLKIMSGNTEINGNTTLNNLGIYSKGWINVKGTVNVDNNMIARATDDPSSDEEYLTAKDKADDTQDVTVQGITAGNSVSLAADNDVTIKGVIAATTPSDDKKNKAVEIVAQGDFINNSGTNNPIDVGGNHWKIYSSSPTTNNFGSGVGKGNDDSKDLNSGNYAVWSWGKEVFKYNAGTDDNNRYIFKDTPKLTVTANSGMKWYGQEIPHLGYTWGYDLAGKYQSVFSDGSDDFQKEYSVGNFGTDSLGYPVDAAIGKYDVNLTNVDTENFYNKLVSMGYDVQLKSGTLTVVDETHPQFDPHNTTNLDGSASYTTAARQAAPGADRVLGLQSAELPFFREENGQTKLYGTYDVSIDPDKVKMEPTAKVLPEPDQPQNQYREYDKELTTQAGTAKFKMTYNGSTFDIYPVDSSAKNLLVAGDAAKNVEVESQALFAAFKEMGITLDDLDGVYTHFDSKKEVQSFRK</sequence>
<dbReference type="InterPro" id="IPR008638">
    <property type="entry name" value="FhaB/CdiA-like_TPS"/>
</dbReference>
<organism evidence="3 4">
    <name type="scientific">Selenomonas ruminantium</name>
    <dbReference type="NCBI Taxonomy" id="971"/>
    <lineage>
        <taxon>Bacteria</taxon>
        <taxon>Bacillati</taxon>
        <taxon>Bacillota</taxon>
        <taxon>Negativicutes</taxon>
        <taxon>Selenomonadales</taxon>
        <taxon>Selenomonadaceae</taxon>
        <taxon>Selenomonas</taxon>
    </lineage>
</organism>
<feature type="signal peptide" evidence="1">
    <location>
        <begin position="1"/>
        <end position="30"/>
    </location>
</feature>
<dbReference type="SMART" id="SM00912">
    <property type="entry name" value="Haemagg_act"/>
    <property type="match status" value="1"/>
</dbReference>
<evidence type="ECO:0000256" key="1">
    <source>
        <dbReference type="SAM" id="SignalP"/>
    </source>
</evidence>
<proteinExistence type="predicted"/>
<feature type="domain" description="Filamentous haemagglutinin FhaB/tRNA nuclease CdiA-like TPS" evidence="2">
    <location>
        <begin position="46"/>
        <end position="156"/>
    </location>
</feature>
<dbReference type="AlphaFoldDB" id="A0A1H3Y478"/>
<dbReference type="Gene3D" id="2.160.20.10">
    <property type="entry name" value="Single-stranded right-handed beta-helix, Pectin lyase-like"/>
    <property type="match status" value="1"/>
</dbReference>
<dbReference type="PANTHER" id="PTHR12338">
    <property type="entry name" value="AUTOTRANSPORTER"/>
    <property type="match status" value="1"/>
</dbReference>
<dbReference type="PANTHER" id="PTHR12338:SF5">
    <property type="entry name" value="ANTIGEN 43-RELATED"/>
    <property type="match status" value="1"/>
</dbReference>
<evidence type="ECO:0000313" key="4">
    <source>
        <dbReference type="Proteomes" id="UP000183469"/>
    </source>
</evidence>
<dbReference type="EMBL" id="FNQG01000007">
    <property type="protein sequence ID" value="SEA06527.1"/>
    <property type="molecule type" value="Genomic_DNA"/>
</dbReference>
<evidence type="ECO:0000259" key="2">
    <source>
        <dbReference type="SMART" id="SM00912"/>
    </source>
</evidence>
<gene>
    <name evidence="3" type="ORF">SAMN05660648_01799</name>
</gene>
<reference evidence="3 4" key="1">
    <citation type="submission" date="2016-10" db="EMBL/GenBank/DDBJ databases">
        <authorList>
            <person name="de Groot N.N."/>
        </authorList>
    </citation>
    <scope>NUCLEOTIDE SEQUENCE [LARGE SCALE GENOMIC DNA]</scope>
    <source>
        <strain evidence="3 4">DSM 2872</strain>
    </source>
</reference>
<feature type="chain" id="PRO_5010274493" evidence="1">
    <location>
        <begin position="31"/>
        <end position="1087"/>
    </location>
</feature>